<evidence type="ECO:0000313" key="2">
    <source>
        <dbReference type="EMBL" id="KKM88106.1"/>
    </source>
</evidence>
<gene>
    <name evidence="2" type="ORF">LCGC14_1262040</name>
</gene>
<reference evidence="2" key="1">
    <citation type="journal article" date="2015" name="Nature">
        <title>Complex archaea that bridge the gap between prokaryotes and eukaryotes.</title>
        <authorList>
            <person name="Spang A."/>
            <person name="Saw J.H."/>
            <person name="Jorgensen S.L."/>
            <person name="Zaremba-Niedzwiedzka K."/>
            <person name="Martijn J."/>
            <person name="Lind A.E."/>
            <person name="van Eijk R."/>
            <person name="Schleper C."/>
            <person name="Guy L."/>
            <person name="Ettema T.J."/>
        </authorList>
    </citation>
    <scope>NUCLEOTIDE SEQUENCE</scope>
</reference>
<dbReference type="AlphaFoldDB" id="A0A0F9LLN7"/>
<feature type="transmembrane region" description="Helical" evidence="1">
    <location>
        <begin position="12"/>
        <end position="30"/>
    </location>
</feature>
<organism evidence="2">
    <name type="scientific">marine sediment metagenome</name>
    <dbReference type="NCBI Taxonomy" id="412755"/>
    <lineage>
        <taxon>unclassified sequences</taxon>
        <taxon>metagenomes</taxon>
        <taxon>ecological metagenomes</taxon>
    </lineage>
</organism>
<keyword evidence="1" id="KW-0812">Transmembrane</keyword>
<sequence>MAEEGRTKFRKYVASIMAAATVGTILYGWLSGIISTVDAGLGGGIIIGLASKYLWEENTS</sequence>
<protein>
    <submittedName>
        <fullName evidence="2">Uncharacterized protein</fullName>
    </submittedName>
</protein>
<comment type="caution">
    <text evidence="2">The sequence shown here is derived from an EMBL/GenBank/DDBJ whole genome shotgun (WGS) entry which is preliminary data.</text>
</comment>
<proteinExistence type="predicted"/>
<evidence type="ECO:0000256" key="1">
    <source>
        <dbReference type="SAM" id="Phobius"/>
    </source>
</evidence>
<name>A0A0F9LLN7_9ZZZZ</name>
<keyword evidence="1" id="KW-0472">Membrane</keyword>
<keyword evidence="1" id="KW-1133">Transmembrane helix</keyword>
<dbReference type="EMBL" id="LAZR01007007">
    <property type="protein sequence ID" value="KKM88106.1"/>
    <property type="molecule type" value="Genomic_DNA"/>
</dbReference>
<accession>A0A0F9LLN7</accession>